<dbReference type="InterPro" id="IPR027372">
    <property type="entry name" value="Phytase-like_dom"/>
</dbReference>
<feature type="domain" description="Phytase-like" evidence="1">
    <location>
        <begin position="49"/>
        <end position="201"/>
    </location>
</feature>
<dbReference type="Pfam" id="PF13449">
    <property type="entry name" value="Phytase-like"/>
    <property type="match status" value="1"/>
</dbReference>
<dbReference type="EMBL" id="CP100390">
    <property type="protein sequence ID" value="UZE96250.1"/>
    <property type="molecule type" value="Genomic_DNA"/>
</dbReference>
<sequence>MRDLPLYQALALALSLATYSIEAKELIDTPSLVLEQYWTLSGVSNLQPSGLSFCGSHLVMISDRHSHTIFSVPLNNTKSAQHTAPDKSSTHAQIKTFRKISPFTDLPDNITWQVRLIDWALRWTSKRFDWEGIHCNIDGSLYLASESLTAIAKIDPTGHPSWITQSLTSRVQRLGFATTLNTGFEGITANSARILVALEREPRGLMSITKKTHPPSMNKLKLISHEEVVSPLNADFTGLWLETNAQGQPKIYTLERNYFRVCRRDYENWTVEVCWSYRATEQSPEFRFENDRYGLAEGIARSGEHIYIVLDNNGEPRQQSGDKSPLLFKFKRPDNW</sequence>
<proteinExistence type="predicted"/>
<name>A0ABY6N2I1_9ALTE</name>
<evidence type="ECO:0000313" key="3">
    <source>
        <dbReference type="Proteomes" id="UP001163739"/>
    </source>
</evidence>
<accession>A0ABY6N2I1</accession>
<dbReference type="RefSeq" id="WP_265047734.1">
    <property type="nucleotide sequence ID" value="NZ_CP100390.1"/>
</dbReference>
<evidence type="ECO:0000259" key="1">
    <source>
        <dbReference type="Pfam" id="PF13449"/>
    </source>
</evidence>
<organism evidence="2 3">
    <name type="scientific">Alkalimarinus alittae</name>
    <dbReference type="NCBI Taxonomy" id="2961619"/>
    <lineage>
        <taxon>Bacteria</taxon>
        <taxon>Pseudomonadati</taxon>
        <taxon>Pseudomonadota</taxon>
        <taxon>Gammaproteobacteria</taxon>
        <taxon>Alteromonadales</taxon>
        <taxon>Alteromonadaceae</taxon>
        <taxon>Alkalimarinus</taxon>
    </lineage>
</organism>
<reference evidence="2" key="1">
    <citation type="submission" date="2022-06" db="EMBL/GenBank/DDBJ databases">
        <title>Alkalimarinus sp. nov., isolated from gut of a Alitta virens.</title>
        <authorList>
            <person name="Yang A.I."/>
            <person name="Shin N.-R."/>
        </authorList>
    </citation>
    <scope>NUCLEOTIDE SEQUENCE</scope>
    <source>
        <strain evidence="2">A2M4</strain>
    </source>
</reference>
<protein>
    <submittedName>
        <fullName evidence="2">Esterase-like activity of phytase family protein</fullName>
    </submittedName>
</protein>
<gene>
    <name evidence="2" type="ORF">NKI27_00450</name>
</gene>
<keyword evidence="3" id="KW-1185">Reference proteome</keyword>
<evidence type="ECO:0000313" key="2">
    <source>
        <dbReference type="EMBL" id="UZE96250.1"/>
    </source>
</evidence>
<dbReference type="Proteomes" id="UP001163739">
    <property type="component" value="Chromosome"/>
</dbReference>